<name>A0A5A8F5Q4_9BACT</name>
<proteinExistence type="predicted"/>
<dbReference type="EMBL" id="VFJB01000003">
    <property type="protein sequence ID" value="KAA0258845.1"/>
    <property type="molecule type" value="Genomic_DNA"/>
</dbReference>
<comment type="caution">
    <text evidence="1">The sequence shown here is derived from an EMBL/GenBank/DDBJ whole genome shotgun (WGS) entry which is preliminary data.</text>
</comment>
<dbReference type="SUPFAM" id="SSF81901">
    <property type="entry name" value="HCP-like"/>
    <property type="match status" value="1"/>
</dbReference>
<dbReference type="AlphaFoldDB" id="A0A5A8F5Q4"/>
<dbReference type="Proteomes" id="UP000322876">
    <property type="component" value="Unassembled WGS sequence"/>
</dbReference>
<reference evidence="1 2" key="1">
    <citation type="submission" date="2019-06" db="EMBL/GenBank/DDBJ databases">
        <title>Genomic insights into carbon and energy metabolism of Deferribacter autotrophicus revealed new metabolic traits in the phylum Deferribacteres.</title>
        <authorList>
            <person name="Slobodkin A.I."/>
            <person name="Slobodkina G.B."/>
            <person name="Allioux M."/>
            <person name="Alain K."/>
            <person name="Jebbar M."/>
            <person name="Shadrin V."/>
            <person name="Kublanov I.V."/>
            <person name="Toshchakov S.V."/>
            <person name="Bonch-Osmolovskaya E.A."/>
        </authorList>
    </citation>
    <scope>NUCLEOTIDE SEQUENCE [LARGE SCALE GENOMIC DNA]</scope>
    <source>
        <strain evidence="1 2">SL50</strain>
    </source>
</reference>
<dbReference type="RefSeq" id="WP_149265604.1">
    <property type="nucleotide sequence ID" value="NZ_VFJB01000003.1"/>
</dbReference>
<dbReference type="PROSITE" id="PS51257">
    <property type="entry name" value="PROKAR_LIPOPROTEIN"/>
    <property type="match status" value="1"/>
</dbReference>
<evidence type="ECO:0000313" key="2">
    <source>
        <dbReference type="Proteomes" id="UP000322876"/>
    </source>
</evidence>
<evidence type="ECO:0000313" key="1">
    <source>
        <dbReference type="EMBL" id="KAA0258845.1"/>
    </source>
</evidence>
<organism evidence="1 2">
    <name type="scientific">Deferribacter autotrophicus</name>
    <dbReference type="NCBI Taxonomy" id="500465"/>
    <lineage>
        <taxon>Bacteria</taxon>
        <taxon>Pseudomonadati</taxon>
        <taxon>Deferribacterota</taxon>
        <taxon>Deferribacteres</taxon>
        <taxon>Deferribacterales</taxon>
        <taxon>Deferribacteraceae</taxon>
        <taxon>Deferribacter</taxon>
    </lineage>
</organism>
<keyword evidence="2" id="KW-1185">Reference proteome</keyword>
<evidence type="ECO:0008006" key="3">
    <source>
        <dbReference type="Google" id="ProtNLM"/>
    </source>
</evidence>
<protein>
    <recommendedName>
        <fullName evidence="3">Tetratricopeptide repeat protein</fullName>
    </recommendedName>
</protein>
<sequence>MSGWKSLLKGLILSFIVMIIACVPEKQIDVTKVKKDYTPLFYITKNPSKDDVSFYKALIASERKQDKINGKVLLGGYYYKVGKYNKAKKLLEDVQGIENKDVEYARLLWLFDIYLKENNKERINNVLKEALKMNNRNRLSSLICSKYPINLTGNACLIAVYNKKFSNKTDKGDIKKIEKEKEIKIKEKVADILNMIVDNQSEEKKEERKKEIFSEKKICLNTESFDSNEVKGILYNIKKNKLDYLTEIGENCDGRWYFNEKTEELLDKKRLDKVFFGIDYNEIFEEIKNYLALNDIYNFYVITNYELNIAEDNITVINSSMDALKNFFVTFNDEYDNATEYYFVFLGNSEESIKFVPLLKYYAKDPELINVIIGTDIFKEEYLDENFYEYFKGTIIVAPICEICDKLRKDFFKGFEDFYNSKGDFNSVLGYDIVTFIDGELNNIFGVKRYLSGIVGIKDNKVYRNFEFFKILSKKRIERLLN</sequence>
<gene>
    <name evidence="1" type="ORF">FHQ18_02555</name>
</gene>
<accession>A0A5A8F5Q4</accession>
<dbReference type="OrthoDB" id="9816365at2"/>